<dbReference type="PANTHER" id="PTHR35011">
    <property type="entry name" value="2,3-DIKETO-L-GULONATE TRAP TRANSPORTER SMALL PERMEASE PROTEIN YIAM"/>
    <property type="match status" value="1"/>
</dbReference>
<comment type="function">
    <text evidence="9">Part of the tripartite ATP-independent periplasmic (TRAP) transport system.</text>
</comment>
<keyword evidence="2 9" id="KW-0813">Transport</keyword>
<dbReference type="GO" id="GO:0015740">
    <property type="term" value="P:C4-dicarboxylate transport"/>
    <property type="evidence" value="ECO:0007669"/>
    <property type="project" value="TreeGrafter"/>
</dbReference>
<keyword evidence="6 9" id="KW-1133">Transmembrane helix</keyword>
<organism evidence="11 12">
    <name type="scientific">Gynuella sunshinyii YC6258</name>
    <dbReference type="NCBI Taxonomy" id="1445510"/>
    <lineage>
        <taxon>Bacteria</taxon>
        <taxon>Pseudomonadati</taxon>
        <taxon>Pseudomonadota</taxon>
        <taxon>Gammaproteobacteria</taxon>
        <taxon>Oceanospirillales</taxon>
        <taxon>Saccharospirillaceae</taxon>
        <taxon>Gynuella</taxon>
    </lineage>
</organism>
<dbReference type="AlphaFoldDB" id="A0A0C5VRS7"/>
<dbReference type="KEGG" id="gsn:YC6258_00924"/>
<dbReference type="InterPro" id="IPR055348">
    <property type="entry name" value="DctQ"/>
</dbReference>
<dbReference type="HOGENOM" id="CLU_086356_3_2_6"/>
<feature type="transmembrane region" description="Helical" evidence="9">
    <location>
        <begin position="175"/>
        <end position="201"/>
    </location>
</feature>
<gene>
    <name evidence="11" type="ORF">YC6258_00924</name>
</gene>
<dbReference type="PANTHER" id="PTHR35011:SF2">
    <property type="entry name" value="2,3-DIKETO-L-GULONATE TRAP TRANSPORTER SMALL PERMEASE PROTEIN YIAM"/>
    <property type="match status" value="1"/>
</dbReference>
<dbReference type="Pfam" id="PF04290">
    <property type="entry name" value="DctQ"/>
    <property type="match status" value="1"/>
</dbReference>
<evidence type="ECO:0000313" key="11">
    <source>
        <dbReference type="EMBL" id="AJQ92974.1"/>
    </source>
</evidence>
<reference evidence="11 12" key="1">
    <citation type="submission" date="2014-01" db="EMBL/GenBank/DDBJ databases">
        <title>Full genme sequencing of cellulolytic bacterium Gynuella sunshinyii YC6258T gen. nov., sp. nov.</title>
        <authorList>
            <person name="Khan H."/>
            <person name="Chung E.J."/>
            <person name="Chung Y.R."/>
        </authorList>
    </citation>
    <scope>NUCLEOTIDE SEQUENCE [LARGE SCALE GENOMIC DNA]</scope>
    <source>
        <strain evidence="11 12">YC6258</strain>
    </source>
</reference>
<proteinExistence type="inferred from homology"/>
<comment type="subcellular location">
    <subcellularLocation>
        <location evidence="1 9">Cell inner membrane</location>
        <topology evidence="1 9">Multi-pass membrane protein</topology>
    </subcellularLocation>
</comment>
<keyword evidence="7 9" id="KW-0472">Membrane</keyword>
<protein>
    <recommendedName>
        <fullName evidence="9">TRAP transporter small permease protein</fullName>
    </recommendedName>
</protein>
<dbReference type="InterPro" id="IPR007387">
    <property type="entry name" value="TRAP_DctQ"/>
</dbReference>
<evidence type="ECO:0000256" key="6">
    <source>
        <dbReference type="ARBA" id="ARBA00022989"/>
    </source>
</evidence>
<evidence type="ECO:0000256" key="5">
    <source>
        <dbReference type="ARBA" id="ARBA00022692"/>
    </source>
</evidence>
<feature type="transmembrane region" description="Helical" evidence="9">
    <location>
        <begin position="103"/>
        <end position="123"/>
    </location>
</feature>
<evidence type="ECO:0000256" key="7">
    <source>
        <dbReference type="ARBA" id="ARBA00023136"/>
    </source>
</evidence>
<name>A0A0C5VRS7_9GAMM</name>
<keyword evidence="4 9" id="KW-0997">Cell inner membrane</keyword>
<dbReference type="PATRIC" id="fig|1445510.3.peg.906"/>
<evidence type="ECO:0000256" key="9">
    <source>
        <dbReference type="RuleBase" id="RU369079"/>
    </source>
</evidence>
<keyword evidence="5 9" id="KW-0812">Transmembrane</keyword>
<keyword evidence="12" id="KW-1185">Reference proteome</keyword>
<sequence>MMAYWPHIYLLIFILLLWGLEKLFPNFMARLEENLLVLVISSIMCVSFGQVIARYGFNSGWSAALEFNTIAFSWLILLGMSYGIKTGIHLGVDIVLNRVPRPAAKALSMLGALAAMMYGLILLDSTWVAAMGVDVKGGAIEYWAKMYKINIGAEELRYPEFFQQMFDVKPRVQRWLLLVILPIGLSLLVYRSWQAFLAILFNKRSMLISAHEAQDLVEENKGVLKD</sequence>
<evidence type="ECO:0000259" key="10">
    <source>
        <dbReference type="Pfam" id="PF04290"/>
    </source>
</evidence>
<evidence type="ECO:0000256" key="2">
    <source>
        <dbReference type="ARBA" id="ARBA00022448"/>
    </source>
</evidence>
<feature type="transmembrane region" description="Helical" evidence="9">
    <location>
        <begin position="36"/>
        <end position="57"/>
    </location>
</feature>
<evidence type="ECO:0000313" key="12">
    <source>
        <dbReference type="Proteomes" id="UP000032266"/>
    </source>
</evidence>
<dbReference type="GO" id="GO:0005886">
    <property type="term" value="C:plasma membrane"/>
    <property type="evidence" value="ECO:0007669"/>
    <property type="project" value="UniProtKB-SubCell"/>
</dbReference>
<feature type="transmembrane region" description="Helical" evidence="9">
    <location>
        <begin position="63"/>
        <end position="82"/>
    </location>
</feature>
<dbReference type="GO" id="GO:0022857">
    <property type="term" value="F:transmembrane transporter activity"/>
    <property type="evidence" value="ECO:0007669"/>
    <property type="project" value="UniProtKB-UniRule"/>
</dbReference>
<evidence type="ECO:0000256" key="4">
    <source>
        <dbReference type="ARBA" id="ARBA00022519"/>
    </source>
</evidence>
<keyword evidence="3" id="KW-1003">Cell membrane</keyword>
<dbReference type="STRING" id="1445510.YC6258_00924"/>
<comment type="subunit">
    <text evidence="9">The complex comprises the extracytoplasmic solute receptor protein and the two transmembrane proteins.</text>
</comment>
<comment type="similarity">
    <text evidence="8 9">Belongs to the TRAP transporter small permease family.</text>
</comment>
<evidence type="ECO:0000256" key="8">
    <source>
        <dbReference type="ARBA" id="ARBA00038436"/>
    </source>
</evidence>
<comment type="caution">
    <text evidence="9">Lacks conserved residue(s) required for the propagation of feature annotation.</text>
</comment>
<dbReference type="EMBL" id="CP007142">
    <property type="protein sequence ID" value="AJQ92974.1"/>
    <property type="molecule type" value="Genomic_DNA"/>
</dbReference>
<accession>A0A0C5VRS7</accession>
<feature type="transmembrane region" description="Helical" evidence="9">
    <location>
        <begin position="6"/>
        <end position="24"/>
    </location>
</feature>
<feature type="domain" description="Tripartite ATP-independent periplasmic transporters DctQ component" evidence="10">
    <location>
        <begin position="43"/>
        <end position="131"/>
    </location>
</feature>
<evidence type="ECO:0000256" key="3">
    <source>
        <dbReference type="ARBA" id="ARBA00022475"/>
    </source>
</evidence>
<dbReference type="Proteomes" id="UP000032266">
    <property type="component" value="Chromosome"/>
</dbReference>
<evidence type="ECO:0000256" key="1">
    <source>
        <dbReference type="ARBA" id="ARBA00004429"/>
    </source>
</evidence>